<name>A0A841NKP7_9FLAO</name>
<comment type="caution">
    <text evidence="4">The sequence shown here is derived from an EMBL/GenBank/DDBJ whole genome shotgun (WGS) entry which is preliminary data.</text>
</comment>
<dbReference type="AlphaFoldDB" id="A0A841NKP7"/>
<dbReference type="SUPFAM" id="SSF51182">
    <property type="entry name" value="RmlC-like cupins"/>
    <property type="match status" value="1"/>
</dbReference>
<organism evidence="4 5">
    <name type="scientific">Chryseobacterium shigense</name>
    <dbReference type="NCBI Taxonomy" id="297244"/>
    <lineage>
        <taxon>Bacteria</taxon>
        <taxon>Pseudomonadati</taxon>
        <taxon>Bacteroidota</taxon>
        <taxon>Flavobacteriia</taxon>
        <taxon>Flavobacteriales</taxon>
        <taxon>Weeksellaceae</taxon>
        <taxon>Chryseobacterium group</taxon>
        <taxon>Chryseobacterium</taxon>
    </lineage>
</organism>
<dbReference type="GO" id="GO:0051213">
    <property type="term" value="F:dioxygenase activity"/>
    <property type="evidence" value="ECO:0007669"/>
    <property type="project" value="UniProtKB-KW"/>
</dbReference>
<dbReference type="Gene3D" id="2.60.120.10">
    <property type="entry name" value="Jelly Rolls"/>
    <property type="match status" value="1"/>
</dbReference>
<dbReference type="InterPro" id="IPR000526">
    <property type="entry name" value="Auxin-bd"/>
</dbReference>
<evidence type="ECO:0000256" key="3">
    <source>
        <dbReference type="ARBA" id="ARBA00023294"/>
    </source>
</evidence>
<proteinExistence type="predicted"/>
<comment type="subcellular location">
    <subcellularLocation>
        <location evidence="1">Endoplasmic reticulum lumen</location>
    </subcellularLocation>
</comment>
<accession>A0A841NKP7</accession>
<evidence type="ECO:0000256" key="1">
    <source>
        <dbReference type="ARBA" id="ARBA00004319"/>
    </source>
</evidence>
<evidence type="ECO:0000313" key="5">
    <source>
        <dbReference type="Proteomes" id="UP000589738"/>
    </source>
</evidence>
<dbReference type="InterPro" id="IPR011051">
    <property type="entry name" value="RmlC_Cupin_sf"/>
</dbReference>
<evidence type="ECO:0000256" key="2">
    <source>
        <dbReference type="ARBA" id="ARBA00023170"/>
    </source>
</evidence>
<dbReference type="GO" id="GO:0010011">
    <property type="term" value="F:auxin binding"/>
    <property type="evidence" value="ECO:0007669"/>
    <property type="project" value="InterPro"/>
</dbReference>
<keyword evidence="4" id="KW-0223">Dioxygenase</keyword>
<sequence length="106" mass="12352">MEQIDVKIGEIGTKVLFETEHVKVWDLTLAPGEATKWHKHQMDYMFVVVKNGKVATEYINGEIENQDDEIGIVDFRKKDIPHRLVNNDNQEYKNIVVEFKATFSED</sequence>
<protein>
    <submittedName>
        <fullName evidence="4">Quercetin dioxygenase-like cupin family protein</fullName>
    </submittedName>
</protein>
<reference evidence="4 5" key="1">
    <citation type="submission" date="2020-08" db="EMBL/GenBank/DDBJ databases">
        <title>Functional genomics of gut bacteria from endangered species of beetles.</title>
        <authorList>
            <person name="Carlos-Shanley C."/>
        </authorList>
    </citation>
    <scope>NUCLEOTIDE SEQUENCE [LARGE SCALE GENOMIC DNA]</scope>
    <source>
        <strain evidence="4 5">S00136</strain>
    </source>
</reference>
<evidence type="ECO:0000313" key="4">
    <source>
        <dbReference type="EMBL" id="MBB6372632.1"/>
    </source>
</evidence>
<keyword evidence="2" id="KW-0675">Receptor</keyword>
<keyword evidence="5" id="KW-1185">Reference proteome</keyword>
<keyword evidence="4" id="KW-0560">Oxidoreductase</keyword>
<keyword evidence="3" id="KW-0927">Auxin signaling pathway</keyword>
<gene>
    <name evidence="4" type="ORF">HNP36_003750</name>
</gene>
<dbReference type="RefSeq" id="WP_184167294.1">
    <property type="nucleotide sequence ID" value="NZ_JACHLC010000007.1"/>
</dbReference>
<dbReference type="Pfam" id="PF02041">
    <property type="entry name" value="Auxin_BP"/>
    <property type="match status" value="1"/>
</dbReference>
<dbReference type="Proteomes" id="UP000589738">
    <property type="component" value="Unassembled WGS sequence"/>
</dbReference>
<dbReference type="InterPro" id="IPR014710">
    <property type="entry name" value="RmlC-like_jellyroll"/>
</dbReference>
<dbReference type="GO" id="GO:0009734">
    <property type="term" value="P:auxin-activated signaling pathway"/>
    <property type="evidence" value="ECO:0007669"/>
    <property type="project" value="UniProtKB-KW"/>
</dbReference>
<dbReference type="EMBL" id="JACHLC010000007">
    <property type="protein sequence ID" value="MBB6372632.1"/>
    <property type="molecule type" value="Genomic_DNA"/>
</dbReference>